<feature type="compositionally biased region" description="Polar residues" evidence="1">
    <location>
        <begin position="294"/>
        <end position="311"/>
    </location>
</feature>
<protein>
    <submittedName>
        <fullName evidence="2">Uncharacterized protein</fullName>
    </submittedName>
</protein>
<dbReference type="EMBL" id="JAKWBI020000113">
    <property type="protein sequence ID" value="KAJ2902412.1"/>
    <property type="molecule type" value="Genomic_DNA"/>
</dbReference>
<name>A0AAD5RSN3_9PEZI</name>
<accession>A0AAD5RSN3</accession>
<sequence length="311" mass="33903">MLRHAVRPIDQHALATSSKFSTSYRKRSALTLMLRDVFIANQRLLHTSNIGKKAGGGGGGGGPGNRHSAANQCSPYVVAAGKPNGVYVANYGDSKTINFPLAASGYTCRLMVFRYHTWKSKYMSDLSRSPTPQREQIMYFHFKDRDVPLWVTTNATTQGSIKGIVRSLGRKRMRNALREALARCGYDLQGRMIGPGVTAEQRQNGPVLWGAIEALTYHPTEMASAEFQDVVAQFERYIHVAINFLKLNSTVGLEPGNYPSPTTRRKPPGSGGKKSSGGKSSGNGGQTNTSQQQPKTNTNKKPQKGSQAKGK</sequence>
<keyword evidence="3" id="KW-1185">Reference proteome</keyword>
<feature type="region of interest" description="Disordered" evidence="1">
    <location>
        <begin position="251"/>
        <end position="311"/>
    </location>
</feature>
<evidence type="ECO:0000256" key="1">
    <source>
        <dbReference type="SAM" id="MobiDB-lite"/>
    </source>
</evidence>
<feature type="compositionally biased region" description="Gly residues" evidence="1">
    <location>
        <begin position="269"/>
        <end position="285"/>
    </location>
</feature>
<reference evidence="2" key="1">
    <citation type="submission" date="2022-07" db="EMBL/GenBank/DDBJ databases">
        <title>Draft genome sequence of Zalerion maritima ATCC 34329, a (micro)plastics degrading marine fungus.</title>
        <authorList>
            <person name="Paco A."/>
            <person name="Goncalves M.F.M."/>
            <person name="Rocha-Santos T.A.P."/>
            <person name="Alves A."/>
        </authorList>
    </citation>
    <scope>NUCLEOTIDE SEQUENCE</scope>
    <source>
        <strain evidence="2">ATCC 34329</strain>
    </source>
</reference>
<proteinExistence type="predicted"/>
<dbReference type="AlphaFoldDB" id="A0AAD5RSN3"/>
<organism evidence="2 3">
    <name type="scientific">Zalerion maritima</name>
    <dbReference type="NCBI Taxonomy" id="339359"/>
    <lineage>
        <taxon>Eukaryota</taxon>
        <taxon>Fungi</taxon>
        <taxon>Dikarya</taxon>
        <taxon>Ascomycota</taxon>
        <taxon>Pezizomycotina</taxon>
        <taxon>Sordariomycetes</taxon>
        <taxon>Lulworthiomycetidae</taxon>
        <taxon>Lulworthiales</taxon>
        <taxon>Lulworthiaceae</taxon>
        <taxon>Zalerion</taxon>
    </lineage>
</organism>
<gene>
    <name evidence="2" type="ORF">MKZ38_000601</name>
</gene>
<dbReference type="Proteomes" id="UP001201980">
    <property type="component" value="Unassembled WGS sequence"/>
</dbReference>
<evidence type="ECO:0000313" key="3">
    <source>
        <dbReference type="Proteomes" id="UP001201980"/>
    </source>
</evidence>
<evidence type="ECO:0000313" key="2">
    <source>
        <dbReference type="EMBL" id="KAJ2902412.1"/>
    </source>
</evidence>
<comment type="caution">
    <text evidence="2">The sequence shown here is derived from an EMBL/GenBank/DDBJ whole genome shotgun (WGS) entry which is preliminary data.</text>
</comment>